<reference evidence="1" key="1">
    <citation type="submission" date="2018-05" db="EMBL/GenBank/DDBJ databases">
        <authorList>
            <person name="Lanie J.A."/>
            <person name="Ng W.-L."/>
            <person name="Kazmierczak K.M."/>
            <person name="Andrzejewski T.M."/>
            <person name="Davidsen T.M."/>
            <person name="Wayne K.J."/>
            <person name="Tettelin H."/>
            <person name="Glass J.I."/>
            <person name="Rusch D."/>
            <person name="Podicherti R."/>
            <person name="Tsui H.-C.T."/>
            <person name="Winkler M.E."/>
        </authorList>
    </citation>
    <scope>NUCLEOTIDE SEQUENCE</scope>
</reference>
<name>A0A382EGU6_9ZZZZ</name>
<organism evidence="1">
    <name type="scientific">marine metagenome</name>
    <dbReference type="NCBI Taxonomy" id="408172"/>
    <lineage>
        <taxon>unclassified sequences</taxon>
        <taxon>metagenomes</taxon>
        <taxon>ecological metagenomes</taxon>
    </lineage>
</organism>
<gene>
    <name evidence="1" type="ORF">METZ01_LOCUS202744</name>
</gene>
<dbReference type="Pfam" id="PF19574">
    <property type="entry name" value="LolA_3"/>
    <property type="match status" value="1"/>
</dbReference>
<feature type="non-terminal residue" evidence="1">
    <location>
        <position position="181"/>
    </location>
</feature>
<accession>A0A382EGU6</accession>
<feature type="non-terminal residue" evidence="1">
    <location>
        <position position="1"/>
    </location>
</feature>
<sequence length="181" mass="20031">VRFFLLLTVVSFSTSTLATLQDTIFNKAKDTESINSLFIQERKISVLPLPLISTGKFQFHYQEGLLLETLEPVQSRIIISKKGIQAEDKFAKTEIKGSSQLGKILLSLFSGDLASLEAYFFIVIKGDVNKWNLLLKPKNRLVAAQIASISVEGKGSVESIYLVETNGDSSSLKFISSRVNL</sequence>
<evidence type="ECO:0008006" key="2">
    <source>
        <dbReference type="Google" id="ProtNLM"/>
    </source>
</evidence>
<dbReference type="Gene3D" id="2.50.20.10">
    <property type="entry name" value="Lipoprotein localisation LolA/LolB/LppX"/>
    <property type="match status" value="1"/>
</dbReference>
<dbReference type="InterPro" id="IPR029046">
    <property type="entry name" value="LolA/LolB/LppX"/>
</dbReference>
<proteinExistence type="predicted"/>
<dbReference type="CDD" id="cd16325">
    <property type="entry name" value="LolA"/>
    <property type="match status" value="1"/>
</dbReference>
<evidence type="ECO:0000313" key="1">
    <source>
        <dbReference type="EMBL" id="SVB49890.1"/>
    </source>
</evidence>
<protein>
    <recommendedName>
        <fullName evidence="2">Outer membrane lipoprotein carrier protein LolA</fullName>
    </recommendedName>
</protein>
<dbReference type="SUPFAM" id="SSF89392">
    <property type="entry name" value="Prokaryotic lipoproteins and lipoprotein localization factors"/>
    <property type="match status" value="1"/>
</dbReference>
<dbReference type="EMBL" id="UINC01044430">
    <property type="protein sequence ID" value="SVB49890.1"/>
    <property type="molecule type" value="Genomic_DNA"/>
</dbReference>
<dbReference type="InterPro" id="IPR004564">
    <property type="entry name" value="OM_lipoprot_carrier_LolA-like"/>
</dbReference>
<dbReference type="AlphaFoldDB" id="A0A382EGU6"/>